<proteinExistence type="predicted"/>
<dbReference type="GO" id="GO:0000287">
    <property type="term" value="F:magnesium ion binding"/>
    <property type="evidence" value="ECO:0007669"/>
    <property type="project" value="InterPro"/>
</dbReference>
<dbReference type="InterPro" id="IPR050148">
    <property type="entry name" value="Terpene_synthase-like"/>
</dbReference>
<accession>A0A9I9DCV8</accession>
<protein>
    <recommendedName>
        <fullName evidence="4">Terpene synthase metal-binding domain-containing protein</fullName>
    </recommendedName>
</protein>
<evidence type="ECO:0000256" key="3">
    <source>
        <dbReference type="ARBA" id="ARBA00023239"/>
    </source>
</evidence>
<sequence length="154" mass="17731">MEVALASSGYELLSTISFVWMGDIATKEIFDWLFYCPKILKASTTIGRLVDDVVTYKFEKERKHVVSAVECYMDNYGFSQEETYAEFLKQVEDAWKNINDSCLHPIIVPMSFLTCVLNLTKVLTLIYFEGDGYTNSKGRTELLIQSILFDRLHL</sequence>
<name>A0A9I9DCV8_CUCME</name>
<dbReference type="PANTHER" id="PTHR31225:SF221">
    <property type="entry name" value="(-)-GERMACRENE D SYNTHASE"/>
    <property type="match status" value="1"/>
</dbReference>
<keyword evidence="2" id="KW-0479">Metal-binding</keyword>
<comment type="cofactor">
    <cofactor evidence="1">
        <name>Mg(2+)</name>
        <dbReference type="ChEBI" id="CHEBI:18420"/>
    </cofactor>
</comment>
<dbReference type="Pfam" id="PF03936">
    <property type="entry name" value="Terpene_synth_C"/>
    <property type="match status" value="1"/>
</dbReference>
<evidence type="ECO:0000313" key="5">
    <source>
        <dbReference type="EnsemblPlants" id="MELO3C016586.2.1"/>
    </source>
</evidence>
<dbReference type="InterPro" id="IPR008949">
    <property type="entry name" value="Isoprenoid_synthase_dom_sf"/>
</dbReference>
<dbReference type="GO" id="GO:0016114">
    <property type="term" value="P:terpenoid biosynthetic process"/>
    <property type="evidence" value="ECO:0007669"/>
    <property type="project" value="InterPro"/>
</dbReference>
<dbReference type="Gramene" id="MELO3C016586.2.1">
    <property type="protein sequence ID" value="MELO3C016586.2.1"/>
    <property type="gene ID" value="MELO3C016586.2"/>
</dbReference>
<evidence type="ECO:0000256" key="1">
    <source>
        <dbReference type="ARBA" id="ARBA00001946"/>
    </source>
</evidence>
<dbReference type="SUPFAM" id="SSF48576">
    <property type="entry name" value="Terpenoid synthases"/>
    <property type="match status" value="1"/>
</dbReference>
<dbReference type="EnsemblPlants" id="MELO3C016586.2.1">
    <property type="protein sequence ID" value="MELO3C016586.2.1"/>
    <property type="gene ID" value="MELO3C016586.2"/>
</dbReference>
<feature type="domain" description="Terpene synthase metal-binding" evidence="4">
    <location>
        <begin position="1"/>
        <end position="96"/>
    </location>
</feature>
<dbReference type="AlphaFoldDB" id="A0A9I9DCV8"/>
<reference evidence="5" key="1">
    <citation type="submission" date="2023-03" db="UniProtKB">
        <authorList>
            <consortium name="EnsemblPlants"/>
        </authorList>
    </citation>
    <scope>IDENTIFICATION</scope>
</reference>
<evidence type="ECO:0000259" key="4">
    <source>
        <dbReference type="Pfam" id="PF03936"/>
    </source>
</evidence>
<dbReference type="GO" id="GO:0010333">
    <property type="term" value="F:terpene synthase activity"/>
    <property type="evidence" value="ECO:0007669"/>
    <property type="project" value="InterPro"/>
</dbReference>
<dbReference type="Gene3D" id="1.10.600.10">
    <property type="entry name" value="Farnesyl Diphosphate Synthase"/>
    <property type="match status" value="1"/>
</dbReference>
<dbReference type="PANTHER" id="PTHR31225">
    <property type="entry name" value="OS04G0344100 PROTEIN-RELATED"/>
    <property type="match status" value="1"/>
</dbReference>
<dbReference type="InterPro" id="IPR005630">
    <property type="entry name" value="Terpene_synthase_metal-bd"/>
</dbReference>
<evidence type="ECO:0000256" key="2">
    <source>
        <dbReference type="ARBA" id="ARBA00022723"/>
    </source>
</evidence>
<organism evidence="5">
    <name type="scientific">Cucumis melo</name>
    <name type="common">Muskmelon</name>
    <dbReference type="NCBI Taxonomy" id="3656"/>
    <lineage>
        <taxon>Eukaryota</taxon>
        <taxon>Viridiplantae</taxon>
        <taxon>Streptophyta</taxon>
        <taxon>Embryophyta</taxon>
        <taxon>Tracheophyta</taxon>
        <taxon>Spermatophyta</taxon>
        <taxon>Magnoliopsida</taxon>
        <taxon>eudicotyledons</taxon>
        <taxon>Gunneridae</taxon>
        <taxon>Pentapetalae</taxon>
        <taxon>rosids</taxon>
        <taxon>fabids</taxon>
        <taxon>Cucurbitales</taxon>
        <taxon>Cucurbitaceae</taxon>
        <taxon>Benincaseae</taxon>
        <taxon>Cucumis</taxon>
    </lineage>
</organism>
<keyword evidence="3" id="KW-0456">Lyase</keyword>